<dbReference type="PANTHER" id="PTHR30024">
    <property type="entry name" value="ALIPHATIC SULFONATES-BINDING PROTEIN-RELATED"/>
    <property type="match status" value="1"/>
</dbReference>
<dbReference type="InterPro" id="IPR044527">
    <property type="entry name" value="NrtA/CpmA_ABC-bd_dom"/>
</dbReference>
<accession>A0ABT3YAV6</accession>
<keyword evidence="5" id="KW-0472">Membrane</keyword>
<sequence>MITELSAGFLPLTDSAILIAAKERGFAEAEGIALNLVRETSWANVRDKLAVGQFEISHALAPMPIAANLGLTPFDTRLIAPMALGLGGNAITVSTALLAKMQDESGFLGLDAEAAGRALADVVAAGRSGGDKLLQFGVVHPFSGHNFELRYWLSASGITPDSDIEIVILPPSLMADALASGQIDGYCVGEPWNSVGVARGAGHIITTKSSIWASSPEKVLAVREDWAGENAETLHALLRALYRSAEWCGQPENHSELAALLGSPAYLGQPAEFILPALDGSILGASPPGGGRDFFQPHARAATFPWQSHALWFYSQMVRSGYVGHSAAHAEIARQSYRPDIYRAVMTGIGVPVPSANSKVEGALKEMVAVGASSQFLYLGPDGFFDGAVFDPDRLDAYIASQTA</sequence>
<dbReference type="Gene3D" id="3.40.190.10">
    <property type="entry name" value="Periplasmic binding protein-like II"/>
    <property type="match status" value="2"/>
</dbReference>
<evidence type="ECO:0000256" key="2">
    <source>
        <dbReference type="ARBA" id="ARBA00022448"/>
    </source>
</evidence>
<evidence type="ECO:0000256" key="4">
    <source>
        <dbReference type="ARBA" id="ARBA00022519"/>
    </source>
</evidence>
<proteinExistence type="predicted"/>
<protein>
    <submittedName>
        <fullName evidence="6">ABC transporter substrate-binding protein</fullName>
    </submittedName>
</protein>
<evidence type="ECO:0000313" key="6">
    <source>
        <dbReference type="EMBL" id="MCY0093010.1"/>
    </source>
</evidence>
<keyword evidence="4" id="KW-0997">Cell inner membrane</keyword>
<keyword evidence="2" id="KW-0813">Transport</keyword>
<keyword evidence="7" id="KW-1185">Reference proteome</keyword>
<reference evidence="6" key="1">
    <citation type="submission" date="2022-10" db="EMBL/GenBank/DDBJ databases">
        <title>Hoeflea sp. J2-29, isolated from marine algae.</title>
        <authorList>
            <person name="Kristyanto S."/>
            <person name="Kim J.M."/>
            <person name="Jeon C.O."/>
        </authorList>
    </citation>
    <scope>NUCLEOTIDE SEQUENCE</scope>
    <source>
        <strain evidence="6">J2-29</strain>
    </source>
</reference>
<organism evidence="6 7">
    <name type="scientific">Hoeflea ulvae</name>
    <dbReference type="NCBI Taxonomy" id="2983764"/>
    <lineage>
        <taxon>Bacteria</taxon>
        <taxon>Pseudomonadati</taxon>
        <taxon>Pseudomonadota</taxon>
        <taxon>Alphaproteobacteria</taxon>
        <taxon>Hyphomicrobiales</taxon>
        <taxon>Rhizobiaceae</taxon>
        <taxon>Hoeflea</taxon>
    </lineage>
</organism>
<evidence type="ECO:0000313" key="7">
    <source>
        <dbReference type="Proteomes" id="UP001081283"/>
    </source>
</evidence>
<dbReference type="CDD" id="cd13553">
    <property type="entry name" value="PBP2_NrtA_CpmA_like"/>
    <property type="match status" value="1"/>
</dbReference>
<dbReference type="PANTHER" id="PTHR30024:SF43">
    <property type="entry name" value="BLL4572 PROTEIN"/>
    <property type="match status" value="1"/>
</dbReference>
<dbReference type="SUPFAM" id="SSF53850">
    <property type="entry name" value="Periplasmic binding protein-like II"/>
    <property type="match status" value="1"/>
</dbReference>
<dbReference type="EMBL" id="JAOVZQ010000001">
    <property type="protein sequence ID" value="MCY0093010.1"/>
    <property type="molecule type" value="Genomic_DNA"/>
</dbReference>
<name>A0ABT3YAV6_9HYPH</name>
<evidence type="ECO:0000256" key="5">
    <source>
        <dbReference type="ARBA" id="ARBA00023136"/>
    </source>
</evidence>
<dbReference type="Pfam" id="PF13379">
    <property type="entry name" value="NMT1_2"/>
    <property type="match status" value="1"/>
</dbReference>
<evidence type="ECO:0000256" key="1">
    <source>
        <dbReference type="ARBA" id="ARBA00004308"/>
    </source>
</evidence>
<keyword evidence="3" id="KW-1003">Cell membrane</keyword>
<dbReference type="Proteomes" id="UP001081283">
    <property type="component" value="Unassembled WGS sequence"/>
</dbReference>
<comment type="subcellular location">
    <subcellularLocation>
        <location evidence="1">Endomembrane system</location>
    </subcellularLocation>
</comment>
<evidence type="ECO:0000256" key="3">
    <source>
        <dbReference type="ARBA" id="ARBA00022475"/>
    </source>
</evidence>
<comment type="caution">
    <text evidence="6">The sequence shown here is derived from an EMBL/GenBank/DDBJ whole genome shotgun (WGS) entry which is preliminary data.</text>
</comment>
<gene>
    <name evidence="6" type="ORF">OEG82_03015</name>
</gene>
<dbReference type="RefSeq" id="WP_267610989.1">
    <property type="nucleotide sequence ID" value="NZ_JAOVZQ010000001.1"/>
</dbReference>